<accession>A0A1C5I0B0</accession>
<name>A0A1C5I0B0_9ACTN</name>
<sequence>MNRMPTVIFVRGIDTIGAGRKFRIYVDGQLAAKLGNSDRISIEIGAGSHVVQARLDWLRSPPLTLELTTGDVVTVETTARGRATSFTGTFLRPRSAIDMVVKGYE</sequence>
<dbReference type="Proteomes" id="UP000198226">
    <property type="component" value="Chromosome I"/>
</dbReference>
<dbReference type="AlphaFoldDB" id="A0A1C5I0B0"/>
<protein>
    <recommendedName>
        <fullName evidence="3">PEGA domain-containing protein</fullName>
    </recommendedName>
</protein>
<organism evidence="1 2">
    <name type="scientific">Micromonospora rifamycinica</name>
    <dbReference type="NCBI Taxonomy" id="291594"/>
    <lineage>
        <taxon>Bacteria</taxon>
        <taxon>Bacillati</taxon>
        <taxon>Actinomycetota</taxon>
        <taxon>Actinomycetes</taxon>
        <taxon>Micromonosporales</taxon>
        <taxon>Micromonosporaceae</taxon>
        <taxon>Micromonospora</taxon>
    </lineage>
</organism>
<keyword evidence="2" id="KW-1185">Reference proteome</keyword>
<dbReference type="EMBL" id="LT607752">
    <property type="protein sequence ID" value="SCG51682.1"/>
    <property type="molecule type" value="Genomic_DNA"/>
</dbReference>
<evidence type="ECO:0008006" key="3">
    <source>
        <dbReference type="Google" id="ProtNLM"/>
    </source>
</evidence>
<gene>
    <name evidence="1" type="ORF">GA0070623_1953</name>
</gene>
<evidence type="ECO:0000313" key="2">
    <source>
        <dbReference type="Proteomes" id="UP000198226"/>
    </source>
</evidence>
<reference evidence="2" key="1">
    <citation type="submission" date="2016-06" db="EMBL/GenBank/DDBJ databases">
        <authorList>
            <person name="Varghese N."/>
            <person name="Submissions Spin"/>
        </authorList>
    </citation>
    <scope>NUCLEOTIDE SEQUENCE [LARGE SCALE GENOMIC DNA]</scope>
    <source>
        <strain evidence="2">DSM 44983</strain>
    </source>
</reference>
<proteinExistence type="predicted"/>
<evidence type="ECO:0000313" key="1">
    <source>
        <dbReference type="EMBL" id="SCG51682.1"/>
    </source>
</evidence>